<evidence type="ECO:0000256" key="3">
    <source>
        <dbReference type="ARBA" id="ARBA00022905"/>
    </source>
</evidence>
<reference evidence="5" key="1">
    <citation type="journal article" date="2021" name="Syst. Appl. Microbiol.">
        <title>Roseomonas hellenica sp. nov., isolated from roots of wild-growing Alkanna tinctoria.</title>
        <authorList>
            <person name="Rat A."/>
            <person name="Naranjo H.D."/>
            <person name="Lebbe L."/>
            <person name="Cnockaert M."/>
            <person name="Krigas N."/>
            <person name="Grigoriadou K."/>
            <person name="Maloupa E."/>
            <person name="Willems A."/>
        </authorList>
    </citation>
    <scope>NUCLEOTIDE SEQUENCE [LARGE SCALE GENOMIC DNA]</scope>
    <source>
        <strain evidence="5">LMG 31523</strain>
    </source>
</reference>
<evidence type="ECO:0000256" key="2">
    <source>
        <dbReference type="ARBA" id="ARBA00011741"/>
    </source>
</evidence>
<dbReference type="Pfam" id="PF05402">
    <property type="entry name" value="PqqD"/>
    <property type="match status" value="1"/>
</dbReference>
<protein>
    <submittedName>
        <fullName evidence="4">Pyrroloquinoline quinone biosynthesis peptide chaperone PqqD</fullName>
    </submittedName>
</protein>
<gene>
    <name evidence="4" type="primary">pqqD</name>
    <name evidence="4" type="ORF">GXW71_23015</name>
</gene>
<comment type="pathway">
    <text evidence="1">Cofactor biosynthesis; pyrroloquinoline quinone biosynthesis.</text>
</comment>
<proteinExistence type="predicted"/>
<evidence type="ECO:0000256" key="1">
    <source>
        <dbReference type="ARBA" id="ARBA00004886"/>
    </source>
</evidence>
<dbReference type="InterPro" id="IPR008792">
    <property type="entry name" value="PQQD"/>
</dbReference>
<comment type="subunit">
    <text evidence="2">Monomer. Interacts with PqqE.</text>
</comment>
<evidence type="ECO:0000313" key="5">
    <source>
        <dbReference type="Proteomes" id="UP001196870"/>
    </source>
</evidence>
<evidence type="ECO:0000313" key="4">
    <source>
        <dbReference type="EMBL" id="MBR0667247.1"/>
    </source>
</evidence>
<dbReference type="Proteomes" id="UP001196870">
    <property type="component" value="Unassembled WGS sequence"/>
</dbReference>
<keyword evidence="5" id="KW-1185">Reference proteome</keyword>
<dbReference type="EMBL" id="JAAGBB010000032">
    <property type="protein sequence ID" value="MBR0667247.1"/>
    <property type="molecule type" value="Genomic_DNA"/>
</dbReference>
<accession>A0ABS5F3X4</accession>
<dbReference type="Gene3D" id="1.10.10.1150">
    <property type="entry name" value="Coenzyme PQQ synthesis protein D (PqqD)"/>
    <property type="match status" value="1"/>
</dbReference>
<name>A0ABS5F3X4_9PROT</name>
<keyword evidence="3" id="KW-0884">PQQ biosynthesis</keyword>
<dbReference type="InterPro" id="IPR022479">
    <property type="entry name" value="PqqD_bac"/>
</dbReference>
<organism evidence="4 5">
    <name type="scientific">Plastoroseomonas hellenica</name>
    <dbReference type="NCBI Taxonomy" id="2687306"/>
    <lineage>
        <taxon>Bacteria</taxon>
        <taxon>Pseudomonadati</taxon>
        <taxon>Pseudomonadota</taxon>
        <taxon>Alphaproteobacteria</taxon>
        <taxon>Acetobacterales</taxon>
        <taxon>Acetobacteraceae</taxon>
        <taxon>Plastoroseomonas</taxon>
    </lineage>
</organism>
<dbReference type="NCBIfam" id="TIGR03859">
    <property type="entry name" value="PQQ_PqqD"/>
    <property type="match status" value="1"/>
</dbReference>
<sequence>MRPALGPARCAAFRLCGAAPAAARRLRAGTDVITEASIPRLARGVRLREDAARGRTVVLAPERLFVPDETALAVLALLDGARGAGAVIDMLAAQYDAPRTEIAADVLTMLEELADKGVIVT</sequence>
<comment type="caution">
    <text evidence="4">The sequence shown here is derived from an EMBL/GenBank/DDBJ whole genome shotgun (WGS) entry which is preliminary data.</text>
</comment>
<dbReference type="InterPro" id="IPR041881">
    <property type="entry name" value="PqqD_sf"/>
</dbReference>